<keyword evidence="3 5" id="KW-0500">Molybdenum</keyword>
<evidence type="ECO:0000256" key="1">
    <source>
        <dbReference type="ARBA" id="ARBA00002901"/>
    </source>
</evidence>
<dbReference type="Gene3D" id="2.40.340.10">
    <property type="entry name" value="MoeA, C-terminal, domain IV"/>
    <property type="match status" value="1"/>
</dbReference>
<name>A0A919KBR4_9ACTN</name>
<accession>A0A919KBR4</accession>
<protein>
    <recommendedName>
        <fullName evidence="5">Molybdopterin molybdenumtransferase</fullName>
        <ecNumber evidence="5">2.10.1.1</ecNumber>
    </recommendedName>
</protein>
<dbReference type="Proteomes" id="UP000636960">
    <property type="component" value="Unassembled WGS sequence"/>
</dbReference>
<keyword evidence="8" id="KW-1185">Reference proteome</keyword>
<evidence type="ECO:0000259" key="6">
    <source>
        <dbReference type="SMART" id="SM00852"/>
    </source>
</evidence>
<evidence type="ECO:0000313" key="7">
    <source>
        <dbReference type="EMBL" id="GIF02319.1"/>
    </source>
</evidence>
<dbReference type="Pfam" id="PF03453">
    <property type="entry name" value="MoeA_N"/>
    <property type="match status" value="1"/>
</dbReference>
<dbReference type="AlphaFoldDB" id="A0A919KBR4"/>
<gene>
    <name evidence="7" type="ORF">Ari01nite_97830</name>
</gene>
<dbReference type="EMBL" id="BOMV01000129">
    <property type="protein sequence ID" value="GIF02319.1"/>
    <property type="molecule type" value="Genomic_DNA"/>
</dbReference>
<comment type="catalytic activity">
    <reaction evidence="4">
        <text>adenylyl-molybdopterin + molybdate = Mo-molybdopterin + AMP + H(+)</text>
        <dbReference type="Rhea" id="RHEA:35047"/>
        <dbReference type="ChEBI" id="CHEBI:15378"/>
        <dbReference type="ChEBI" id="CHEBI:36264"/>
        <dbReference type="ChEBI" id="CHEBI:62727"/>
        <dbReference type="ChEBI" id="CHEBI:71302"/>
        <dbReference type="ChEBI" id="CHEBI:456215"/>
        <dbReference type="EC" id="2.10.1.1"/>
    </reaction>
</comment>
<dbReference type="Gene3D" id="2.170.190.11">
    <property type="entry name" value="Molybdopterin biosynthesis moea protein, domain 3"/>
    <property type="match status" value="1"/>
</dbReference>
<proteinExistence type="inferred from homology"/>
<keyword evidence="5" id="KW-0460">Magnesium</keyword>
<reference evidence="7" key="1">
    <citation type="submission" date="2021-01" db="EMBL/GenBank/DDBJ databases">
        <title>Whole genome shotgun sequence of Actinoplanes rishiriensis NBRC 108556.</title>
        <authorList>
            <person name="Komaki H."/>
            <person name="Tamura T."/>
        </authorList>
    </citation>
    <scope>NUCLEOTIDE SEQUENCE</scope>
    <source>
        <strain evidence="7">NBRC 108556</strain>
    </source>
</reference>
<dbReference type="RefSeq" id="WP_203791453.1">
    <property type="nucleotide sequence ID" value="NZ_BOMV01000129.1"/>
</dbReference>
<evidence type="ECO:0000256" key="3">
    <source>
        <dbReference type="ARBA" id="ARBA00022505"/>
    </source>
</evidence>
<dbReference type="InterPro" id="IPR036135">
    <property type="entry name" value="MoeA_linker/N_sf"/>
</dbReference>
<keyword evidence="5" id="KW-0808">Transferase</keyword>
<evidence type="ECO:0000256" key="2">
    <source>
        <dbReference type="ARBA" id="ARBA00010763"/>
    </source>
</evidence>
<comment type="similarity">
    <text evidence="2 5">Belongs to the MoeA family.</text>
</comment>
<dbReference type="Gene3D" id="3.40.980.10">
    <property type="entry name" value="MoaB/Mog-like domain"/>
    <property type="match status" value="1"/>
</dbReference>
<dbReference type="Pfam" id="PF00994">
    <property type="entry name" value="MoCF_biosynth"/>
    <property type="match status" value="1"/>
</dbReference>
<evidence type="ECO:0000313" key="8">
    <source>
        <dbReference type="Proteomes" id="UP000636960"/>
    </source>
</evidence>
<dbReference type="InterPro" id="IPR036688">
    <property type="entry name" value="MoeA_C_domain_IV_sf"/>
</dbReference>
<comment type="cofactor">
    <cofactor evidence="5">
        <name>Mg(2+)</name>
        <dbReference type="ChEBI" id="CHEBI:18420"/>
    </cofactor>
</comment>
<dbReference type="InterPro" id="IPR038987">
    <property type="entry name" value="MoeA-like"/>
</dbReference>
<dbReference type="SMART" id="SM00852">
    <property type="entry name" value="MoCF_biosynth"/>
    <property type="match status" value="1"/>
</dbReference>
<dbReference type="EC" id="2.10.1.1" evidence="5"/>
<dbReference type="GO" id="GO:0061599">
    <property type="term" value="F:molybdopterin molybdotransferase activity"/>
    <property type="evidence" value="ECO:0007669"/>
    <property type="project" value="UniProtKB-UniRule"/>
</dbReference>
<evidence type="ECO:0000256" key="4">
    <source>
        <dbReference type="ARBA" id="ARBA00047317"/>
    </source>
</evidence>
<dbReference type="SUPFAM" id="SSF53218">
    <property type="entry name" value="Molybdenum cofactor biosynthesis proteins"/>
    <property type="match status" value="1"/>
</dbReference>
<dbReference type="InterPro" id="IPR005110">
    <property type="entry name" value="MoeA_linker/N"/>
</dbReference>
<feature type="domain" description="MoaB/Mog" evidence="6">
    <location>
        <begin position="182"/>
        <end position="319"/>
    </location>
</feature>
<dbReference type="SUPFAM" id="SSF63867">
    <property type="entry name" value="MoeA C-terminal domain-like"/>
    <property type="match status" value="1"/>
</dbReference>
<dbReference type="PANTHER" id="PTHR10192">
    <property type="entry name" value="MOLYBDOPTERIN BIOSYNTHESIS PROTEIN"/>
    <property type="match status" value="1"/>
</dbReference>
<dbReference type="InterPro" id="IPR036425">
    <property type="entry name" value="MoaB/Mog-like_dom_sf"/>
</dbReference>
<keyword evidence="5" id="KW-0479">Metal-binding</keyword>
<dbReference type="SUPFAM" id="SSF63882">
    <property type="entry name" value="MoeA N-terminal region -like"/>
    <property type="match status" value="1"/>
</dbReference>
<keyword evidence="5" id="KW-0501">Molybdenum cofactor biosynthesis</keyword>
<dbReference type="GO" id="GO:0046872">
    <property type="term" value="F:metal ion binding"/>
    <property type="evidence" value="ECO:0007669"/>
    <property type="project" value="UniProtKB-UniRule"/>
</dbReference>
<comment type="function">
    <text evidence="1 5">Catalyzes the insertion of molybdate into adenylated molybdopterin with the concomitant release of AMP.</text>
</comment>
<evidence type="ECO:0000256" key="5">
    <source>
        <dbReference type="RuleBase" id="RU365090"/>
    </source>
</evidence>
<dbReference type="InterPro" id="IPR001453">
    <property type="entry name" value="MoaB/Mog_dom"/>
</dbReference>
<comment type="pathway">
    <text evidence="5">Cofactor biosynthesis; molybdopterin biosynthesis.</text>
</comment>
<dbReference type="PANTHER" id="PTHR10192:SF5">
    <property type="entry name" value="GEPHYRIN"/>
    <property type="match status" value="1"/>
</dbReference>
<dbReference type="GO" id="GO:0006777">
    <property type="term" value="P:Mo-molybdopterin cofactor biosynthetic process"/>
    <property type="evidence" value="ECO:0007669"/>
    <property type="project" value="UniProtKB-UniRule"/>
</dbReference>
<comment type="caution">
    <text evidence="7">The sequence shown here is derived from an EMBL/GenBank/DDBJ whole genome shotgun (WGS) entry which is preliminary data.</text>
</comment>
<dbReference type="GO" id="GO:0005829">
    <property type="term" value="C:cytosol"/>
    <property type="evidence" value="ECO:0007669"/>
    <property type="project" value="TreeGrafter"/>
</dbReference>
<dbReference type="Gene3D" id="3.90.105.10">
    <property type="entry name" value="Molybdopterin biosynthesis moea protein, domain 2"/>
    <property type="match status" value="1"/>
</dbReference>
<sequence length="396" mass="40775">MTSTVRPHPHHRTRVPMPWHEARSVAHRLPVPISAETVPLEQAGGRTLAEPVHAAVMLPGFDNAAMDGYATCGFGPWRVTGRVLAGEQPATGLLSGEAAEIATGAPVPSGADRVVEYEITTRHGDIVSAQPGPRRHVRRHGEYVTAGQQLLPAGHLLTPAALGLAASVGVDAVAVRAVPRVTMLITGDEVIDHGLPGPGQVRDAIGPMLTGLLASWHIPTTRLRVPDQPAGALTAALTSALAAADITVVCGSSSVGPADHLHAALNAAAATVYVDGVACRPGHPQLLARTGDRWIVGVPGNPFAALVASFTLLQPLLAGLAGRALPQSPSAVVCGDARPAAGHTRLIPVRLHQHLAHPIDGAHPGYLGPAASADALAVIPPTWRPGQRTELLGISS</sequence>
<organism evidence="7 8">
    <name type="scientific">Paractinoplanes rishiriensis</name>
    <dbReference type="NCBI Taxonomy" id="1050105"/>
    <lineage>
        <taxon>Bacteria</taxon>
        <taxon>Bacillati</taxon>
        <taxon>Actinomycetota</taxon>
        <taxon>Actinomycetes</taxon>
        <taxon>Micromonosporales</taxon>
        <taxon>Micromonosporaceae</taxon>
        <taxon>Paractinoplanes</taxon>
    </lineage>
</organism>
<dbReference type="CDD" id="cd00887">
    <property type="entry name" value="MoeA"/>
    <property type="match status" value="1"/>
</dbReference>